<dbReference type="InterPro" id="IPR006680">
    <property type="entry name" value="Amidohydro-rel"/>
</dbReference>
<proteinExistence type="predicted"/>
<dbReference type="Proteomes" id="UP001596096">
    <property type="component" value="Unassembled WGS sequence"/>
</dbReference>
<dbReference type="RefSeq" id="WP_219551458.1">
    <property type="nucleotide sequence ID" value="NZ_JAHKRN010000075.1"/>
</dbReference>
<protein>
    <submittedName>
        <fullName evidence="2">Amidohydrolase family protein</fullName>
    </submittedName>
</protein>
<dbReference type="PANTHER" id="PTHR21240:SF19">
    <property type="entry name" value="CATALYTIC_ HYDROLASE"/>
    <property type="match status" value="1"/>
</dbReference>
<dbReference type="CDD" id="cd01292">
    <property type="entry name" value="metallo-dependent_hydrolases"/>
    <property type="match status" value="1"/>
</dbReference>
<evidence type="ECO:0000313" key="3">
    <source>
        <dbReference type="Proteomes" id="UP001596096"/>
    </source>
</evidence>
<dbReference type="EMBL" id="JBHSNW010000044">
    <property type="protein sequence ID" value="MFC5821977.1"/>
    <property type="molecule type" value="Genomic_DNA"/>
</dbReference>
<dbReference type="PANTHER" id="PTHR21240">
    <property type="entry name" value="2-AMINO-3-CARBOXYLMUCONATE-6-SEMIALDEHYDE DECARBOXYLASE"/>
    <property type="match status" value="1"/>
</dbReference>
<keyword evidence="3" id="KW-1185">Reference proteome</keyword>
<name>A0ABW1C9S5_9ACTN</name>
<evidence type="ECO:0000259" key="1">
    <source>
        <dbReference type="Pfam" id="PF04909"/>
    </source>
</evidence>
<organism evidence="2 3">
    <name type="scientific">Nonomuraea harbinensis</name>
    <dbReference type="NCBI Taxonomy" id="1286938"/>
    <lineage>
        <taxon>Bacteria</taxon>
        <taxon>Bacillati</taxon>
        <taxon>Actinomycetota</taxon>
        <taxon>Actinomycetes</taxon>
        <taxon>Streptosporangiales</taxon>
        <taxon>Streptosporangiaceae</taxon>
        <taxon>Nonomuraea</taxon>
    </lineage>
</organism>
<accession>A0ABW1C9S5</accession>
<gene>
    <name evidence="2" type="ORF">ACFPUY_43440</name>
</gene>
<evidence type="ECO:0000313" key="2">
    <source>
        <dbReference type="EMBL" id="MFC5821977.1"/>
    </source>
</evidence>
<feature type="domain" description="Amidohydrolase-related" evidence="1">
    <location>
        <begin position="12"/>
        <end position="289"/>
    </location>
</feature>
<dbReference type="Pfam" id="PF04909">
    <property type="entry name" value="Amidohydro_2"/>
    <property type="match status" value="1"/>
</dbReference>
<sequence length="289" mass="31937">MSQINVAELVAIDVHTHVLGSTRENGTAADDAVAALGGVFGFDRSPTLPEMVDYYRSRNMACVAFTIDDISRTGVEAPVGSVEIAELAADHRDVVIPFGSVDPHRGKEGIAIARTLIEEYDVRGFKFHASQQEFYPNDRLAYPLYELLAEHRLPALFHTGQSGIGRGVRGGGGIRLKYTNPMYLDDVAVDFPDMPIIMAHPSVPWQDEALAIALHKPQVYIDLSGWMPKYFPPQLVQYANSLIQDKVLFGSDFPLITPDAWIASFDELGIKESVRPKILRDNAVRLFGL</sequence>
<reference evidence="3" key="1">
    <citation type="journal article" date="2019" name="Int. J. Syst. Evol. Microbiol.">
        <title>The Global Catalogue of Microorganisms (GCM) 10K type strain sequencing project: providing services to taxonomists for standard genome sequencing and annotation.</title>
        <authorList>
            <consortium name="The Broad Institute Genomics Platform"/>
            <consortium name="The Broad Institute Genome Sequencing Center for Infectious Disease"/>
            <person name="Wu L."/>
            <person name="Ma J."/>
        </authorList>
    </citation>
    <scope>NUCLEOTIDE SEQUENCE [LARGE SCALE GENOMIC DNA]</scope>
    <source>
        <strain evidence="3">CGMCC 4.7106</strain>
    </source>
</reference>
<comment type="caution">
    <text evidence="2">The sequence shown here is derived from an EMBL/GenBank/DDBJ whole genome shotgun (WGS) entry which is preliminary data.</text>
</comment>
<dbReference type="InterPro" id="IPR032465">
    <property type="entry name" value="ACMSD"/>
</dbReference>